<keyword evidence="8" id="KW-1003">Cell membrane</keyword>
<comment type="subcellular location">
    <subcellularLocation>
        <location evidence="2">Cell membrane</location>
        <topology evidence="2">Multi-pass membrane protein</topology>
    </subcellularLocation>
</comment>
<feature type="transmembrane region" description="Helical" evidence="19">
    <location>
        <begin position="84"/>
        <end position="101"/>
    </location>
</feature>
<comment type="caution">
    <text evidence="20">The sequence shown here is derived from an EMBL/GenBank/DDBJ whole genome shotgun (WGS) entry which is preliminary data.</text>
</comment>
<dbReference type="RefSeq" id="WP_204500183.1">
    <property type="nucleotide sequence ID" value="NZ_JAFBDR010000014.1"/>
</dbReference>
<evidence type="ECO:0000256" key="6">
    <source>
        <dbReference type="ARBA" id="ARBA00012487"/>
    </source>
</evidence>
<keyword evidence="13 19" id="KW-1133">Transmembrane helix</keyword>
<evidence type="ECO:0000256" key="9">
    <source>
        <dbReference type="ARBA" id="ARBA00022516"/>
    </source>
</evidence>
<evidence type="ECO:0000256" key="1">
    <source>
        <dbReference type="ARBA" id="ARBA00001698"/>
    </source>
</evidence>
<dbReference type="EMBL" id="JAFBDR010000014">
    <property type="protein sequence ID" value="MBM7572056.1"/>
    <property type="molecule type" value="Genomic_DNA"/>
</dbReference>
<feature type="transmembrane region" description="Helical" evidence="19">
    <location>
        <begin position="174"/>
        <end position="193"/>
    </location>
</feature>
<dbReference type="GO" id="GO:0004605">
    <property type="term" value="F:phosphatidate cytidylyltransferase activity"/>
    <property type="evidence" value="ECO:0007669"/>
    <property type="project" value="UniProtKB-EC"/>
</dbReference>
<evidence type="ECO:0000256" key="14">
    <source>
        <dbReference type="ARBA" id="ARBA00023098"/>
    </source>
</evidence>
<keyword evidence="11 18" id="KW-0812">Transmembrane</keyword>
<dbReference type="Pfam" id="PF01148">
    <property type="entry name" value="CTP_transf_1"/>
    <property type="match status" value="1"/>
</dbReference>
<evidence type="ECO:0000256" key="16">
    <source>
        <dbReference type="ARBA" id="ARBA00023209"/>
    </source>
</evidence>
<evidence type="ECO:0000256" key="19">
    <source>
        <dbReference type="SAM" id="Phobius"/>
    </source>
</evidence>
<accession>A0ABS2N1T3</accession>
<dbReference type="PANTHER" id="PTHR46382:SF1">
    <property type="entry name" value="PHOSPHATIDATE CYTIDYLYLTRANSFERASE"/>
    <property type="match status" value="1"/>
</dbReference>
<evidence type="ECO:0000256" key="17">
    <source>
        <dbReference type="ARBA" id="ARBA00023264"/>
    </source>
</evidence>
<dbReference type="PANTHER" id="PTHR46382">
    <property type="entry name" value="PHOSPHATIDATE CYTIDYLYLTRANSFERASE"/>
    <property type="match status" value="1"/>
</dbReference>
<keyword evidence="15 19" id="KW-0472">Membrane</keyword>
<keyword evidence="17" id="KW-1208">Phospholipid metabolism</keyword>
<evidence type="ECO:0000256" key="4">
    <source>
        <dbReference type="ARBA" id="ARBA00005189"/>
    </source>
</evidence>
<feature type="transmembrane region" description="Helical" evidence="19">
    <location>
        <begin position="199"/>
        <end position="219"/>
    </location>
</feature>
<keyword evidence="12 18" id="KW-0548">Nucleotidyltransferase</keyword>
<sequence length="263" mass="29955">MKIRIITAVIAILMFFPFVFYGNWPFQLIMYIIASIGVLELLKMRTKTIYPVPTAFTLLLLWTLLFPGHEIVLVEYFYFTKSDITLFFVLLMLAYTVLVKNKFTFDDAGFLILSAIYVGLGFYYFVETREAGLEYIFYVILVILATDTGAYFFGRAMGKRKLWPEISPNKTIEGAIGGILLACIVAVIFQIIWPVHSSIVIVLFVTVLASAFGQIGDLVESAFKRHYNVKDSGHILPGHGGILDRFDSWLFVFPLLHFIHFIS</sequence>
<evidence type="ECO:0000256" key="13">
    <source>
        <dbReference type="ARBA" id="ARBA00022989"/>
    </source>
</evidence>
<evidence type="ECO:0000256" key="15">
    <source>
        <dbReference type="ARBA" id="ARBA00023136"/>
    </source>
</evidence>
<evidence type="ECO:0000313" key="20">
    <source>
        <dbReference type="EMBL" id="MBM7572056.1"/>
    </source>
</evidence>
<organism evidence="20 21">
    <name type="scientific">Aquibacillus albus</name>
    <dbReference type="NCBI Taxonomy" id="1168171"/>
    <lineage>
        <taxon>Bacteria</taxon>
        <taxon>Bacillati</taxon>
        <taxon>Bacillota</taxon>
        <taxon>Bacilli</taxon>
        <taxon>Bacillales</taxon>
        <taxon>Bacillaceae</taxon>
        <taxon>Aquibacillus</taxon>
    </lineage>
</organism>
<evidence type="ECO:0000256" key="11">
    <source>
        <dbReference type="ARBA" id="ARBA00022692"/>
    </source>
</evidence>
<dbReference type="EC" id="2.7.7.41" evidence="6 18"/>
<comment type="pathway">
    <text evidence="4">Lipid metabolism.</text>
</comment>
<dbReference type="PROSITE" id="PS01315">
    <property type="entry name" value="CDS"/>
    <property type="match status" value="1"/>
</dbReference>
<feature type="transmembrane region" description="Helical" evidence="19">
    <location>
        <begin position="28"/>
        <end position="44"/>
    </location>
</feature>
<name>A0ABS2N1T3_9BACI</name>
<evidence type="ECO:0000256" key="12">
    <source>
        <dbReference type="ARBA" id="ARBA00022695"/>
    </source>
</evidence>
<evidence type="ECO:0000256" key="18">
    <source>
        <dbReference type="RuleBase" id="RU003938"/>
    </source>
</evidence>
<evidence type="ECO:0000256" key="3">
    <source>
        <dbReference type="ARBA" id="ARBA00005119"/>
    </source>
</evidence>
<feature type="transmembrane region" description="Helical" evidence="19">
    <location>
        <begin position="5"/>
        <end position="22"/>
    </location>
</feature>
<keyword evidence="21" id="KW-1185">Reference proteome</keyword>
<evidence type="ECO:0000256" key="7">
    <source>
        <dbReference type="ARBA" id="ARBA00019373"/>
    </source>
</evidence>
<evidence type="ECO:0000256" key="5">
    <source>
        <dbReference type="ARBA" id="ARBA00010185"/>
    </source>
</evidence>
<keyword evidence="14" id="KW-0443">Lipid metabolism</keyword>
<keyword evidence="9" id="KW-0444">Lipid biosynthesis</keyword>
<dbReference type="InterPro" id="IPR000374">
    <property type="entry name" value="PC_trans"/>
</dbReference>
<feature type="transmembrane region" description="Helical" evidence="19">
    <location>
        <begin position="108"/>
        <end position="126"/>
    </location>
</feature>
<keyword evidence="16" id="KW-0594">Phospholipid biosynthesis</keyword>
<proteinExistence type="inferred from homology"/>
<feature type="transmembrane region" description="Helical" evidence="19">
    <location>
        <begin position="132"/>
        <end position="153"/>
    </location>
</feature>
<comment type="pathway">
    <text evidence="3 18">Phospholipid metabolism; CDP-diacylglycerol biosynthesis; CDP-diacylglycerol from sn-glycerol 3-phosphate: step 3/3.</text>
</comment>
<gene>
    <name evidence="20" type="ORF">JOC48_002559</name>
</gene>
<reference evidence="20 21" key="1">
    <citation type="submission" date="2021-01" db="EMBL/GenBank/DDBJ databases">
        <title>Genomic Encyclopedia of Type Strains, Phase IV (KMG-IV): sequencing the most valuable type-strain genomes for metagenomic binning, comparative biology and taxonomic classification.</title>
        <authorList>
            <person name="Goeker M."/>
        </authorList>
    </citation>
    <scope>NUCLEOTIDE SEQUENCE [LARGE SCALE GENOMIC DNA]</scope>
    <source>
        <strain evidence="20 21">DSM 23711</strain>
    </source>
</reference>
<dbReference type="Proteomes" id="UP001296943">
    <property type="component" value="Unassembled WGS sequence"/>
</dbReference>
<evidence type="ECO:0000256" key="2">
    <source>
        <dbReference type="ARBA" id="ARBA00004651"/>
    </source>
</evidence>
<comment type="catalytic activity">
    <reaction evidence="1 18">
        <text>a 1,2-diacyl-sn-glycero-3-phosphate + CTP + H(+) = a CDP-1,2-diacyl-sn-glycerol + diphosphate</text>
        <dbReference type="Rhea" id="RHEA:16229"/>
        <dbReference type="ChEBI" id="CHEBI:15378"/>
        <dbReference type="ChEBI" id="CHEBI:33019"/>
        <dbReference type="ChEBI" id="CHEBI:37563"/>
        <dbReference type="ChEBI" id="CHEBI:58332"/>
        <dbReference type="ChEBI" id="CHEBI:58608"/>
        <dbReference type="EC" id="2.7.7.41"/>
    </reaction>
</comment>
<evidence type="ECO:0000256" key="8">
    <source>
        <dbReference type="ARBA" id="ARBA00022475"/>
    </source>
</evidence>
<evidence type="ECO:0000313" key="21">
    <source>
        <dbReference type="Proteomes" id="UP001296943"/>
    </source>
</evidence>
<protein>
    <recommendedName>
        <fullName evidence="7 18">Phosphatidate cytidylyltransferase</fullName>
        <ecNumber evidence="6 18">2.7.7.41</ecNumber>
    </recommendedName>
</protein>
<comment type="similarity">
    <text evidence="5 18">Belongs to the CDS family.</text>
</comment>
<evidence type="ECO:0000256" key="10">
    <source>
        <dbReference type="ARBA" id="ARBA00022679"/>
    </source>
</evidence>
<keyword evidence="10 18" id="KW-0808">Transferase</keyword>